<feature type="transmembrane region" description="Helical" evidence="8">
    <location>
        <begin position="338"/>
        <end position="356"/>
    </location>
</feature>
<dbReference type="PANTHER" id="PTHR43731:SF14">
    <property type="entry name" value="PRESENILIN-ASSOCIATED RHOMBOID-LIKE PROTEIN, MITOCHONDRIAL"/>
    <property type="match status" value="1"/>
</dbReference>
<dbReference type="InterPro" id="IPR019734">
    <property type="entry name" value="TPR_rpt"/>
</dbReference>
<sequence>MNFTEQNLVYWNLVKELIATYEYQIVQIDQRGEVWLQSPESINATLIRLRRQDIDWANWIKQDFDFTKKQIKQVKRSQFGSKGKALNVYVSTYPPVDSWEHMVESEQKIDTILIDTENRDEQVKKLFQLLDLPLPSYKLWIEGNDETVVTLRDDVYQLRETQNQQMRQVFSNGKPFMTYIFIAINIMMFGLLELAGGSENPAVLIQYGAKYNPSILDGEWWRLITPVFLHIGFLHLFMNTLALYYLGTAVERIYGSVRFTLIYLTAGFAGAVVSFALHAQLSAGASGAIFGLFGSLLYFGVLRPQLFFRTMGMNVIVVLAINLVFGFVVPVVDNSAHIGGLVGGFLASAIVQMPQVRKVARSTLVLIVTAGLGIGIVWYGYNFPVQAQDPITVSLRMQQLFEEERFEQAYKEIVYFMDENDDVPAEIYFWRGVTEYELQMFTDSRKHFEQAIEKRDDFHEAYYNLSLIYKQMNNIESAKKMAQTALQLAPDNSLYERLVDELNRSQ</sequence>
<protein>
    <recommendedName>
        <fullName evidence="9">Peptidase S54 rhomboid domain-containing protein</fullName>
    </recommendedName>
</protein>
<evidence type="ECO:0000256" key="6">
    <source>
        <dbReference type="ARBA" id="ARBA00023136"/>
    </source>
</evidence>
<dbReference type="SUPFAM" id="SSF144091">
    <property type="entry name" value="Rhomboid-like"/>
    <property type="match status" value="1"/>
</dbReference>
<gene>
    <name evidence="10" type="ORF">BFG57_14595</name>
</gene>
<dbReference type="OrthoDB" id="9813074at2"/>
<dbReference type="Pfam" id="PF01694">
    <property type="entry name" value="Rhomboid"/>
    <property type="match status" value="1"/>
</dbReference>
<feature type="transmembrane region" description="Helical" evidence="8">
    <location>
        <begin position="313"/>
        <end position="332"/>
    </location>
</feature>
<dbReference type="SUPFAM" id="SSF48452">
    <property type="entry name" value="TPR-like"/>
    <property type="match status" value="1"/>
</dbReference>
<dbReference type="Pfam" id="PF13181">
    <property type="entry name" value="TPR_8"/>
    <property type="match status" value="1"/>
</dbReference>
<comment type="similarity">
    <text evidence="2">Belongs to the peptidase S54 family.</text>
</comment>
<dbReference type="InterPro" id="IPR022764">
    <property type="entry name" value="Peptidase_S54_rhomboid_dom"/>
</dbReference>
<feature type="transmembrane region" description="Helical" evidence="8">
    <location>
        <begin position="283"/>
        <end position="301"/>
    </location>
</feature>
<keyword evidence="5 8" id="KW-1133">Transmembrane helix</keyword>
<evidence type="ECO:0000256" key="3">
    <source>
        <dbReference type="ARBA" id="ARBA00022692"/>
    </source>
</evidence>
<keyword evidence="3 8" id="KW-0812">Transmembrane</keyword>
<dbReference type="GO" id="GO:0016020">
    <property type="term" value="C:membrane"/>
    <property type="evidence" value="ECO:0007669"/>
    <property type="project" value="UniProtKB-SubCell"/>
</dbReference>
<dbReference type="GO" id="GO:0004252">
    <property type="term" value="F:serine-type endopeptidase activity"/>
    <property type="evidence" value="ECO:0007669"/>
    <property type="project" value="InterPro"/>
</dbReference>
<evidence type="ECO:0000313" key="10">
    <source>
        <dbReference type="EMBL" id="OEH92900.1"/>
    </source>
</evidence>
<comment type="caution">
    <text evidence="10">The sequence shown here is derived from an EMBL/GenBank/DDBJ whole genome shotgun (WGS) entry which is preliminary data.</text>
</comment>
<organism evidence="10 11">
    <name type="scientific">Bacillus solimangrovi</name>
    <dbReference type="NCBI Taxonomy" id="1305675"/>
    <lineage>
        <taxon>Bacteria</taxon>
        <taxon>Bacillati</taxon>
        <taxon>Bacillota</taxon>
        <taxon>Bacilli</taxon>
        <taxon>Bacillales</taxon>
        <taxon>Bacillaceae</taxon>
        <taxon>Bacillus</taxon>
    </lineage>
</organism>
<feature type="transmembrane region" description="Helical" evidence="8">
    <location>
        <begin position="227"/>
        <end position="247"/>
    </location>
</feature>
<evidence type="ECO:0000256" key="1">
    <source>
        <dbReference type="ARBA" id="ARBA00004141"/>
    </source>
</evidence>
<evidence type="ECO:0000256" key="7">
    <source>
        <dbReference type="PROSITE-ProRule" id="PRU00339"/>
    </source>
</evidence>
<dbReference type="AlphaFoldDB" id="A0A1E5LFQ8"/>
<evidence type="ECO:0000256" key="5">
    <source>
        <dbReference type="ARBA" id="ARBA00022989"/>
    </source>
</evidence>
<dbReference type="SMART" id="SM00028">
    <property type="entry name" value="TPR"/>
    <property type="match status" value="2"/>
</dbReference>
<evidence type="ECO:0000256" key="8">
    <source>
        <dbReference type="SAM" id="Phobius"/>
    </source>
</evidence>
<evidence type="ECO:0000259" key="9">
    <source>
        <dbReference type="Pfam" id="PF01694"/>
    </source>
</evidence>
<dbReference type="STRING" id="1305675.BFG57_14595"/>
<dbReference type="Gene3D" id="1.25.40.10">
    <property type="entry name" value="Tetratricopeptide repeat domain"/>
    <property type="match status" value="1"/>
</dbReference>
<evidence type="ECO:0000256" key="4">
    <source>
        <dbReference type="ARBA" id="ARBA00022801"/>
    </source>
</evidence>
<accession>A0A1E5LFQ8</accession>
<name>A0A1E5LFQ8_9BACI</name>
<dbReference type="PROSITE" id="PS50293">
    <property type="entry name" value="TPR_REGION"/>
    <property type="match status" value="1"/>
</dbReference>
<evidence type="ECO:0000256" key="2">
    <source>
        <dbReference type="ARBA" id="ARBA00009045"/>
    </source>
</evidence>
<dbReference type="InterPro" id="IPR050925">
    <property type="entry name" value="Rhomboid_protease_S54"/>
</dbReference>
<reference evidence="10 11" key="1">
    <citation type="submission" date="2016-08" db="EMBL/GenBank/DDBJ databases">
        <title>Genome of Bacillus solimangrovi GH2-4.</title>
        <authorList>
            <person name="Lim S."/>
            <person name="Kim B.-C."/>
        </authorList>
    </citation>
    <scope>NUCLEOTIDE SEQUENCE [LARGE SCALE GENOMIC DNA]</scope>
    <source>
        <strain evidence="10 11">GH2-4</strain>
    </source>
</reference>
<feature type="transmembrane region" description="Helical" evidence="8">
    <location>
        <begin position="259"/>
        <end position="277"/>
    </location>
</feature>
<dbReference type="PANTHER" id="PTHR43731">
    <property type="entry name" value="RHOMBOID PROTEASE"/>
    <property type="match status" value="1"/>
</dbReference>
<comment type="subcellular location">
    <subcellularLocation>
        <location evidence="1">Membrane</location>
        <topology evidence="1">Multi-pass membrane protein</topology>
    </subcellularLocation>
</comment>
<feature type="transmembrane region" description="Helical" evidence="8">
    <location>
        <begin position="363"/>
        <end position="381"/>
    </location>
</feature>
<dbReference type="Proteomes" id="UP000095209">
    <property type="component" value="Unassembled WGS sequence"/>
</dbReference>
<dbReference type="RefSeq" id="WP_069717078.1">
    <property type="nucleotide sequence ID" value="NZ_MJEH01000021.1"/>
</dbReference>
<keyword evidence="6 8" id="KW-0472">Membrane</keyword>
<dbReference type="InterPro" id="IPR011990">
    <property type="entry name" value="TPR-like_helical_dom_sf"/>
</dbReference>
<feature type="transmembrane region" description="Helical" evidence="8">
    <location>
        <begin position="176"/>
        <end position="195"/>
    </location>
</feature>
<proteinExistence type="inferred from homology"/>
<keyword evidence="7" id="KW-0802">TPR repeat</keyword>
<dbReference type="Gene3D" id="1.20.1540.10">
    <property type="entry name" value="Rhomboid-like"/>
    <property type="match status" value="1"/>
</dbReference>
<keyword evidence="4" id="KW-0378">Hydrolase</keyword>
<keyword evidence="11" id="KW-1185">Reference proteome</keyword>
<feature type="domain" description="Peptidase S54 rhomboid" evidence="9">
    <location>
        <begin position="218"/>
        <end position="351"/>
    </location>
</feature>
<feature type="repeat" description="TPR" evidence="7">
    <location>
        <begin position="459"/>
        <end position="492"/>
    </location>
</feature>
<evidence type="ECO:0000313" key="11">
    <source>
        <dbReference type="Proteomes" id="UP000095209"/>
    </source>
</evidence>
<dbReference type="EMBL" id="MJEH01000021">
    <property type="protein sequence ID" value="OEH92900.1"/>
    <property type="molecule type" value="Genomic_DNA"/>
</dbReference>
<dbReference type="PROSITE" id="PS50005">
    <property type="entry name" value="TPR"/>
    <property type="match status" value="1"/>
</dbReference>
<dbReference type="InterPro" id="IPR035952">
    <property type="entry name" value="Rhomboid-like_sf"/>
</dbReference>